<dbReference type="PROSITE" id="PS51900">
    <property type="entry name" value="CB"/>
    <property type="match status" value="1"/>
</dbReference>
<organism evidence="8 9">
    <name type="scientific">Salegentibacter mishustinae</name>
    <dbReference type="NCBI Taxonomy" id="270918"/>
    <lineage>
        <taxon>Bacteria</taxon>
        <taxon>Pseudomonadati</taxon>
        <taxon>Bacteroidota</taxon>
        <taxon>Flavobacteriia</taxon>
        <taxon>Flavobacteriales</taxon>
        <taxon>Flavobacteriaceae</taxon>
        <taxon>Salegentibacter</taxon>
    </lineage>
</organism>
<dbReference type="InterPro" id="IPR002104">
    <property type="entry name" value="Integrase_catalytic"/>
</dbReference>
<dbReference type="Proteomes" id="UP000051643">
    <property type="component" value="Unassembled WGS sequence"/>
</dbReference>
<protein>
    <submittedName>
        <fullName evidence="8">Integrase</fullName>
    </submittedName>
</protein>
<dbReference type="Gene3D" id="1.10.443.10">
    <property type="entry name" value="Intergrase catalytic core"/>
    <property type="match status" value="1"/>
</dbReference>
<evidence type="ECO:0000256" key="2">
    <source>
        <dbReference type="ARBA" id="ARBA00022908"/>
    </source>
</evidence>
<dbReference type="GO" id="GO:0006310">
    <property type="term" value="P:DNA recombination"/>
    <property type="evidence" value="ECO:0007669"/>
    <property type="project" value="UniProtKB-KW"/>
</dbReference>
<proteinExistence type="inferred from homology"/>
<dbReference type="PROSITE" id="PS51898">
    <property type="entry name" value="TYR_RECOMBINASE"/>
    <property type="match status" value="1"/>
</dbReference>
<reference evidence="8" key="1">
    <citation type="submission" date="2015-10" db="EMBL/GenBank/DDBJ databases">
        <title>Draft genome sequence of Salegentibacter mishustinae KCTC 12263.</title>
        <authorList>
            <person name="Lin W."/>
            <person name="Zheng Q."/>
        </authorList>
    </citation>
    <scope>NUCLEOTIDE SEQUENCE [LARGE SCALE GENOMIC DNA]</scope>
    <source>
        <strain evidence="8">KCTC 12263</strain>
    </source>
</reference>
<dbReference type="InterPro" id="IPR010998">
    <property type="entry name" value="Integrase_recombinase_N"/>
</dbReference>
<keyword evidence="2" id="KW-0229">DNA integration</keyword>
<keyword evidence="4" id="KW-0233">DNA recombination</keyword>
<comment type="caution">
    <text evidence="8">The sequence shown here is derived from an EMBL/GenBank/DDBJ whole genome shotgun (WGS) entry which is preliminary data.</text>
</comment>
<evidence type="ECO:0000256" key="4">
    <source>
        <dbReference type="ARBA" id="ARBA00023172"/>
    </source>
</evidence>
<dbReference type="PANTHER" id="PTHR30349">
    <property type="entry name" value="PHAGE INTEGRASE-RELATED"/>
    <property type="match status" value="1"/>
</dbReference>
<evidence type="ECO:0000256" key="5">
    <source>
        <dbReference type="PROSITE-ProRule" id="PRU01248"/>
    </source>
</evidence>
<evidence type="ECO:0000259" key="6">
    <source>
        <dbReference type="PROSITE" id="PS51898"/>
    </source>
</evidence>
<evidence type="ECO:0000259" key="7">
    <source>
        <dbReference type="PROSITE" id="PS51900"/>
    </source>
</evidence>
<dbReference type="InterPro" id="IPR004107">
    <property type="entry name" value="Integrase_SAM-like_N"/>
</dbReference>
<dbReference type="Pfam" id="PF13495">
    <property type="entry name" value="Phage_int_SAM_4"/>
    <property type="match status" value="1"/>
</dbReference>
<keyword evidence="9" id="KW-1185">Reference proteome</keyword>
<dbReference type="InterPro" id="IPR050090">
    <property type="entry name" value="Tyrosine_recombinase_XerCD"/>
</dbReference>
<feature type="domain" description="Core-binding (CB)" evidence="7">
    <location>
        <begin position="94"/>
        <end position="173"/>
    </location>
</feature>
<dbReference type="AlphaFoldDB" id="A0A0Q9Z9R4"/>
<evidence type="ECO:0000313" key="9">
    <source>
        <dbReference type="Proteomes" id="UP000051643"/>
    </source>
</evidence>
<gene>
    <name evidence="8" type="ORF">APR42_14905</name>
</gene>
<dbReference type="EMBL" id="LKTP01000004">
    <property type="protein sequence ID" value="KRG29727.1"/>
    <property type="molecule type" value="Genomic_DNA"/>
</dbReference>
<dbReference type="RefSeq" id="WP_057481086.1">
    <property type="nucleotide sequence ID" value="NZ_BMWR01000009.1"/>
</dbReference>
<dbReference type="InterPro" id="IPR013762">
    <property type="entry name" value="Integrase-like_cat_sf"/>
</dbReference>
<feature type="domain" description="Tyr recombinase" evidence="6">
    <location>
        <begin position="193"/>
        <end position="365"/>
    </location>
</feature>
<keyword evidence="3 5" id="KW-0238">DNA-binding</keyword>
<dbReference type="GO" id="GO:0003677">
    <property type="term" value="F:DNA binding"/>
    <property type="evidence" value="ECO:0007669"/>
    <property type="project" value="UniProtKB-UniRule"/>
</dbReference>
<dbReference type="NCBIfam" id="NF040815">
    <property type="entry name" value="recomb_XerA_Arch"/>
    <property type="match status" value="1"/>
</dbReference>
<evidence type="ECO:0000256" key="1">
    <source>
        <dbReference type="ARBA" id="ARBA00008857"/>
    </source>
</evidence>
<comment type="similarity">
    <text evidence="1">Belongs to the 'phage' integrase family.</text>
</comment>
<dbReference type="InterPro" id="IPR044068">
    <property type="entry name" value="CB"/>
</dbReference>
<accession>A0A0Q9Z9R4</accession>
<name>A0A0Q9Z9R4_9FLAO</name>
<dbReference type="STRING" id="270918.APR42_14905"/>
<dbReference type="PANTHER" id="PTHR30349:SF41">
    <property type="entry name" value="INTEGRASE_RECOMBINASE PROTEIN MJ0367-RELATED"/>
    <property type="match status" value="1"/>
</dbReference>
<sequence length="392" mass="45407">MRTIRLFAFKHRDELQIGITYKFDFELNEFIKNMEGMRWSRTYSCFYLPYSFNNKKRIYTVLKKIGCIIDYSALKDLKTETVETPEGEHSNLNPQQLEILEEFQNYLNGQRFSKSTLKTYTTFVQRFIAFQKDKLESITNRSIELFIEKEIAGKNYAISTHRQCVSALKHFAALHRFPELEAEQISSPKKSKFLPVVLSKEEVIDLLRATQNLKHRAIFALLYSSGLRVGEAVNLKQKDIDIDRRQIAIRGAKGRKDRIVIMAESFIPLLLNYLETYRPKTYFVESPQGGSYQTSSIRAALNHACKLANIKKRVTPHTLRHSYATHMLENGIDLRHIQSLLGHSKPETTMIYTHVTQKELMKITSPLDVSLKALSNSDKKDGNMRLSRNISD</sequence>
<dbReference type="Pfam" id="PF00589">
    <property type="entry name" value="Phage_integrase"/>
    <property type="match status" value="1"/>
</dbReference>
<dbReference type="OrthoDB" id="9801717at2"/>
<evidence type="ECO:0000313" key="8">
    <source>
        <dbReference type="EMBL" id="KRG29727.1"/>
    </source>
</evidence>
<dbReference type="InterPro" id="IPR011010">
    <property type="entry name" value="DNA_brk_join_enz"/>
</dbReference>
<evidence type="ECO:0000256" key="3">
    <source>
        <dbReference type="ARBA" id="ARBA00023125"/>
    </source>
</evidence>
<dbReference type="SUPFAM" id="SSF56349">
    <property type="entry name" value="DNA breaking-rejoining enzymes"/>
    <property type="match status" value="1"/>
</dbReference>
<dbReference type="GO" id="GO:0015074">
    <property type="term" value="P:DNA integration"/>
    <property type="evidence" value="ECO:0007669"/>
    <property type="project" value="UniProtKB-KW"/>
</dbReference>
<dbReference type="Gene3D" id="1.10.150.130">
    <property type="match status" value="1"/>
</dbReference>